<feature type="region of interest" description="Disordered" evidence="14">
    <location>
        <begin position="337"/>
        <end position="398"/>
    </location>
</feature>
<evidence type="ECO:0000256" key="13">
    <source>
        <dbReference type="RuleBase" id="RU000304"/>
    </source>
</evidence>
<gene>
    <name evidence="16" type="ORF">PROFUN_01365</name>
</gene>
<dbReference type="Proteomes" id="UP000241769">
    <property type="component" value="Unassembled WGS sequence"/>
</dbReference>
<keyword evidence="11" id="KW-0479">Metal-binding</keyword>
<dbReference type="InParanoid" id="A0A2P6NZX5"/>
<feature type="active site" description="Proton acceptor" evidence="10">
    <location>
        <position position="199"/>
    </location>
</feature>
<dbReference type="GO" id="GO:0004674">
    <property type="term" value="F:protein serine/threonine kinase activity"/>
    <property type="evidence" value="ECO:0007669"/>
    <property type="project" value="UniProtKB-KW"/>
</dbReference>
<dbReference type="PROSITE" id="PS00108">
    <property type="entry name" value="PROTEIN_KINASE_ST"/>
    <property type="match status" value="1"/>
</dbReference>
<feature type="compositionally biased region" description="Basic and acidic residues" evidence="14">
    <location>
        <begin position="360"/>
        <end position="374"/>
    </location>
</feature>
<keyword evidence="5 12" id="KW-0547">Nucleotide-binding</keyword>
<evidence type="ECO:0000256" key="2">
    <source>
        <dbReference type="ARBA" id="ARBA00012513"/>
    </source>
</evidence>
<dbReference type="Gene3D" id="1.10.510.10">
    <property type="entry name" value="Transferase(Phosphotransferase) domain 1"/>
    <property type="match status" value="1"/>
</dbReference>
<dbReference type="PANTHER" id="PTHR48012:SF10">
    <property type="entry name" value="FI20177P1"/>
    <property type="match status" value="1"/>
</dbReference>
<evidence type="ECO:0000256" key="10">
    <source>
        <dbReference type="PIRSR" id="PIRSR000615-1"/>
    </source>
</evidence>
<dbReference type="InterPro" id="IPR011009">
    <property type="entry name" value="Kinase-like_dom_sf"/>
</dbReference>
<keyword evidence="17" id="KW-1185">Reference proteome</keyword>
<evidence type="ECO:0000256" key="14">
    <source>
        <dbReference type="SAM" id="MobiDB-lite"/>
    </source>
</evidence>
<name>A0A2P6NZX5_9EUKA</name>
<feature type="binding site" evidence="12">
    <location>
        <position position="93"/>
    </location>
    <ligand>
        <name>ATP</name>
        <dbReference type="ChEBI" id="CHEBI:30616"/>
    </ligand>
</feature>
<evidence type="ECO:0000313" key="17">
    <source>
        <dbReference type="Proteomes" id="UP000241769"/>
    </source>
</evidence>
<keyword evidence="6" id="KW-0418">Kinase</keyword>
<dbReference type="EC" id="2.7.11.1" evidence="2"/>
<evidence type="ECO:0000256" key="12">
    <source>
        <dbReference type="PROSITE-ProRule" id="PRU10141"/>
    </source>
</evidence>
<evidence type="ECO:0000256" key="9">
    <source>
        <dbReference type="ARBA" id="ARBA00048679"/>
    </source>
</evidence>
<reference evidence="16 17" key="1">
    <citation type="journal article" date="2018" name="Genome Biol. Evol.">
        <title>Multiple Roots of Fruiting Body Formation in Amoebozoa.</title>
        <authorList>
            <person name="Hillmann F."/>
            <person name="Forbes G."/>
            <person name="Novohradska S."/>
            <person name="Ferling I."/>
            <person name="Riege K."/>
            <person name="Groth M."/>
            <person name="Westermann M."/>
            <person name="Marz M."/>
            <person name="Spaller T."/>
            <person name="Winckler T."/>
            <person name="Schaap P."/>
            <person name="Glockner G."/>
        </authorList>
    </citation>
    <scope>NUCLEOTIDE SEQUENCE [LARGE SCALE GENOMIC DNA]</scope>
    <source>
        <strain evidence="16 17">Jena</strain>
    </source>
</reference>
<dbReference type="AlphaFoldDB" id="A0A2P6NZX5"/>
<keyword evidence="7 12" id="KW-0067">ATP-binding</keyword>
<protein>
    <recommendedName>
        <fullName evidence="2">non-specific serine/threonine protein kinase</fullName>
        <ecNumber evidence="2">2.7.11.1</ecNumber>
    </recommendedName>
</protein>
<evidence type="ECO:0000256" key="3">
    <source>
        <dbReference type="ARBA" id="ARBA00022527"/>
    </source>
</evidence>
<sequence length="398" mass="45107">MWYKRGLNSLIGRSKSENDTRRRTAEEEKQSGDCNISKPYNFKTIAHVNSELQWEILDVDALNILEQIGKGAFGSVYRATLSKQGGGVIAVKKIVVESAEDAEAIRREVNILKKCDHECIVNYLGCIIDKSNYIGSSNTRLSPTLHNNKTLWILMDYCAVGSVKGLLESKLDESQCAFIILGALKGLSYLHRKNIVHRDFKCANMLITEDCQPKIADFGISTQLMETKRAQTMTGSPYWMAPEVLSGGYDNKVDIWSLGITAIEMYEGKPPNYHLKPFQLMLKIPVDPPPTFKYPDKASILFTDFVSQCLQKDPEKRPPADTLIRHPWILENAARGSESLREHIQSRNRTRRSRSSTEASIKDGWLRHQMRMDDSPTESPISQRRSSAESPRRQSVIR</sequence>
<proteinExistence type="inferred from homology"/>
<dbReference type="PANTHER" id="PTHR48012">
    <property type="entry name" value="STERILE20-LIKE KINASE, ISOFORM B-RELATED"/>
    <property type="match status" value="1"/>
</dbReference>
<dbReference type="PIRSF" id="PIRSF000615">
    <property type="entry name" value="TyrPK_CSF1-R"/>
    <property type="match status" value="1"/>
</dbReference>
<feature type="domain" description="Protein kinase" evidence="15">
    <location>
        <begin position="62"/>
        <end position="329"/>
    </location>
</feature>
<comment type="catalytic activity">
    <reaction evidence="8">
        <text>L-threonyl-[protein] + ATP = O-phospho-L-threonyl-[protein] + ADP + H(+)</text>
        <dbReference type="Rhea" id="RHEA:46608"/>
        <dbReference type="Rhea" id="RHEA-COMP:11060"/>
        <dbReference type="Rhea" id="RHEA-COMP:11605"/>
        <dbReference type="ChEBI" id="CHEBI:15378"/>
        <dbReference type="ChEBI" id="CHEBI:30013"/>
        <dbReference type="ChEBI" id="CHEBI:30616"/>
        <dbReference type="ChEBI" id="CHEBI:61977"/>
        <dbReference type="ChEBI" id="CHEBI:456216"/>
        <dbReference type="EC" id="2.7.11.1"/>
    </reaction>
</comment>
<comment type="similarity">
    <text evidence="1">Belongs to the protein kinase superfamily. STE Ser/Thr protein kinase family. STE20 subfamily.</text>
</comment>
<feature type="binding site" evidence="11">
    <location>
        <position position="217"/>
    </location>
    <ligand>
        <name>Mg(2+)</name>
        <dbReference type="ChEBI" id="CHEBI:18420"/>
    </ligand>
</feature>
<dbReference type="EMBL" id="MDYQ01000003">
    <property type="protein sequence ID" value="PRP89502.1"/>
    <property type="molecule type" value="Genomic_DNA"/>
</dbReference>
<evidence type="ECO:0000256" key="7">
    <source>
        <dbReference type="ARBA" id="ARBA00022840"/>
    </source>
</evidence>
<dbReference type="SUPFAM" id="SSF56112">
    <property type="entry name" value="Protein kinase-like (PK-like)"/>
    <property type="match status" value="1"/>
</dbReference>
<organism evidence="16 17">
    <name type="scientific">Planoprotostelium fungivorum</name>
    <dbReference type="NCBI Taxonomy" id="1890364"/>
    <lineage>
        <taxon>Eukaryota</taxon>
        <taxon>Amoebozoa</taxon>
        <taxon>Evosea</taxon>
        <taxon>Variosea</taxon>
        <taxon>Cavosteliida</taxon>
        <taxon>Cavosteliaceae</taxon>
        <taxon>Planoprotostelium</taxon>
    </lineage>
</organism>
<evidence type="ECO:0000256" key="6">
    <source>
        <dbReference type="ARBA" id="ARBA00022777"/>
    </source>
</evidence>
<dbReference type="InterPro" id="IPR017441">
    <property type="entry name" value="Protein_kinase_ATP_BS"/>
</dbReference>
<evidence type="ECO:0000313" key="16">
    <source>
        <dbReference type="EMBL" id="PRP89502.1"/>
    </source>
</evidence>
<dbReference type="InterPro" id="IPR000719">
    <property type="entry name" value="Prot_kinase_dom"/>
</dbReference>
<feature type="binding site" evidence="11">
    <location>
        <position position="204"/>
    </location>
    <ligand>
        <name>Mg(2+)</name>
        <dbReference type="ChEBI" id="CHEBI:18420"/>
    </ligand>
</feature>
<comment type="caution">
    <text evidence="16">The sequence shown here is derived from an EMBL/GenBank/DDBJ whole genome shotgun (WGS) entry which is preliminary data.</text>
</comment>
<dbReference type="PROSITE" id="PS50011">
    <property type="entry name" value="PROTEIN_KINASE_DOM"/>
    <property type="match status" value="1"/>
</dbReference>
<dbReference type="Pfam" id="PF00069">
    <property type="entry name" value="Pkinase"/>
    <property type="match status" value="1"/>
</dbReference>
<keyword evidence="11" id="KW-0460">Magnesium</keyword>
<accession>A0A2P6NZX5</accession>
<keyword evidence="3 13" id="KW-0723">Serine/threonine-protein kinase</keyword>
<evidence type="ECO:0000256" key="11">
    <source>
        <dbReference type="PIRSR" id="PIRSR000615-3"/>
    </source>
</evidence>
<dbReference type="GO" id="GO:0046872">
    <property type="term" value="F:metal ion binding"/>
    <property type="evidence" value="ECO:0007669"/>
    <property type="project" value="UniProtKB-KW"/>
</dbReference>
<keyword evidence="4" id="KW-0808">Transferase</keyword>
<evidence type="ECO:0000256" key="4">
    <source>
        <dbReference type="ARBA" id="ARBA00022679"/>
    </source>
</evidence>
<dbReference type="GO" id="GO:0005737">
    <property type="term" value="C:cytoplasm"/>
    <property type="evidence" value="ECO:0007669"/>
    <property type="project" value="TreeGrafter"/>
</dbReference>
<evidence type="ECO:0000256" key="5">
    <source>
        <dbReference type="ARBA" id="ARBA00022741"/>
    </source>
</evidence>
<evidence type="ECO:0000259" key="15">
    <source>
        <dbReference type="PROSITE" id="PS50011"/>
    </source>
</evidence>
<evidence type="ECO:0000256" key="8">
    <source>
        <dbReference type="ARBA" id="ARBA00047899"/>
    </source>
</evidence>
<evidence type="ECO:0000256" key="1">
    <source>
        <dbReference type="ARBA" id="ARBA00008874"/>
    </source>
</evidence>
<dbReference type="OrthoDB" id="248923at2759"/>
<dbReference type="STRING" id="1890364.A0A2P6NZX5"/>
<dbReference type="InterPro" id="IPR050629">
    <property type="entry name" value="STE20/SPS1-PAK"/>
</dbReference>
<dbReference type="PROSITE" id="PS00107">
    <property type="entry name" value="PROTEIN_KINASE_ATP"/>
    <property type="match status" value="1"/>
</dbReference>
<comment type="catalytic activity">
    <reaction evidence="9">
        <text>L-seryl-[protein] + ATP = O-phospho-L-seryl-[protein] + ADP + H(+)</text>
        <dbReference type="Rhea" id="RHEA:17989"/>
        <dbReference type="Rhea" id="RHEA-COMP:9863"/>
        <dbReference type="Rhea" id="RHEA-COMP:11604"/>
        <dbReference type="ChEBI" id="CHEBI:15378"/>
        <dbReference type="ChEBI" id="CHEBI:29999"/>
        <dbReference type="ChEBI" id="CHEBI:30616"/>
        <dbReference type="ChEBI" id="CHEBI:83421"/>
        <dbReference type="ChEBI" id="CHEBI:456216"/>
        <dbReference type="EC" id="2.7.11.1"/>
    </reaction>
</comment>
<dbReference type="GO" id="GO:0005524">
    <property type="term" value="F:ATP binding"/>
    <property type="evidence" value="ECO:0007669"/>
    <property type="project" value="UniProtKB-UniRule"/>
</dbReference>
<dbReference type="InterPro" id="IPR008271">
    <property type="entry name" value="Ser/Thr_kinase_AS"/>
</dbReference>